<sequence>MDEGSTSALDRQRTQGTSVVGYGIICGLTFPLMISSTFLQEMSLSHGAGDAFGALFFLAYSLTMAFTALTALARLSHRTRSHQLRMAGAYAAVFIGNLLMLGRTTGIIEGGWPYAFFASSTIGYGLATTELGWMTRITTLHENGQLSLARTVPLAFLCGGGIAALIFYASGATEILFALVIIVISAAPLMQRQTFEETDSSSAFLEGGAGDFVKAVLYLAVFSFVFGAVSQVATKAESAVPIETQAVTGILAAAAAMLAHAARRKRAFAASDLYNMLFPVVALALVALPFITSPGLHVAATTLVFVAFYLTGMNARVSVCLLGGHDHVSVRVYVGAALAISGSLILAGVLFGSFVLTQEVPTGGLALVSLVSLFVLALSPVLTARIERRRARSASMSNEEREPVAASASADATAASTKPVSPAPAAAPVATSDVLALQTDLLRRFAEHHGLTPREADVLVLLAQGRTRTYIAAELDLSPNTVKGYIRNIYQKSDARDKQDLLDRVELFERRSQS</sequence>
<feature type="transmembrane region" description="Helical" evidence="5">
    <location>
        <begin position="51"/>
        <end position="75"/>
    </location>
</feature>
<dbReference type="EMBL" id="PPEL01000073">
    <property type="protein sequence ID" value="PNV64712.1"/>
    <property type="molecule type" value="Genomic_DNA"/>
</dbReference>
<keyword evidence="5" id="KW-0812">Transmembrane</keyword>
<evidence type="ECO:0000256" key="3">
    <source>
        <dbReference type="ARBA" id="ARBA00023163"/>
    </source>
</evidence>
<evidence type="ECO:0000259" key="6">
    <source>
        <dbReference type="PROSITE" id="PS50043"/>
    </source>
</evidence>
<feature type="transmembrane region" description="Helical" evidence="5">
    <location>
        <begin position="114"/>
        <end position="135"/>
    </location>
</feature>
<dbReference type="Pfam" id="PF00196">
    <property type="entry name" value="GerE"/>
    <property type="match status" value="1"/>
</dbReference>
<dbReference type="GO" id="GO:0003677">
    <property type="term" value="F:DNA binding"/>
    <property type="evidence" value="ECO:0007669"/>
    <property type="project" value="UniProtKB-KW"/>
</dbReference>
<feature type="transmembrane region" description="Helical" evidence="5">
    <location>
        <begin position="87"/>
        <end position="108"/>
    </location>
</feature>
<feature type="region of interest" description="Disordered" evidence="4">
    <location>
        <begin position="392"/>
        <end position="425"/>
    </location>
</feature>
<feature type="compositionally biased region" description="Low complexity" evidence="4">
    <location>
        <begin position="405"/>
        <end position="425"/>
    </location>
</feature>
<name>A0A2K2U378_9ACTN</name>
<dbReference type="Proteomes" id="UP000236488">
    <property type="component" value="Unassembled WGS sequence"/>
</dbReference>
<keyword evidence="5" id="KW-0472">Membrane</keyword>
<feature type="transmembrane region" description="Helical" evidence="5">
    <location>
        <begin position="273"/>
        <end position="292"/>
    </location>
</feature>
<dbReference type="AlphaFoldDB" id="A0A2K2U378"/>
<keyword evidence="2" id="KW-0238">DNA-binding</keyword>
<protein>
    <submittedName>
        <fullName evidence="7">LuxR family transcriptional regulator</fullName>
    </submittedName>
</protein>
<dbReference type="Gene3D" id="1.10.10.10">
    <property type="entry name" value="Winged helix-like DNA-binding domain superfamily/Winged helix DNA-binding domain"/>
    <property type="match status" value="1"/>
</dbReference>
<comment type="caution">
    <text evidence="7">The sequence shown here is derived from an EMBL/GenBank/DDBJ whole genome shotgun (WGS) entry which is preliminary data.</text>
</comment>
<organism evidence="7 8">
    <name type="scientific">Rubneribacter badeniensis</name>
    <dbReference type="NCBI Taxonomy" id="2070688"/>
    <lineage>
        <taxon>Bacteria</taxon>
        <taxon>Bacillati</taxon>
        <taxon>Actinomycetota</taxon>
        <taxon>Coriobacteriia</taxon>
        <taxon>Eggerthellales</taxon>
        <taxon>Eggerthellaceae</taxon>
        <taxon>Rubneribacter</taxon>
    </lineage>
</organism>
<feature type="transmembrane region" description="Helical" evidence="5">
    <location>
        <begin position="147"/>
        <end position="169"/>
    </location>
</feature>
<dbReference type="PANTHER" id="PTHR44688">
    <property type="entry name" value="DNA-BINDING TRANSCRIPTIONAL ACTIVATOR DEVR_DOSR"/>
    <property type="match status" value="1"/>
</dbReference>
<dbReference type="InterPro" id="IPR036388">
    <property type="entry name" value="WH-like_DNA-bd_sf"/>
</dbReference>
<gene>
    <name evidence="7" type="ORF">C2L80_10500</name>
</gene>
<feature type="transmembrane region" description="Helical" evidence="5">
    <location>
        <begin position="298"/>
        <end position="322"/>
    </location>
</feature>
<dbReference type="SMART" id="SM00421">
    <property type="entry name" value="HTH_LUXR"/>
    <property type="match status" value="1"/>
</dbReference>
<evidence type="ECO:0000313" key="7">
    <source>
        <dbReference type="EMBL" id="PNV64712.1"/>
    </source>
</evidence>
<feature type="transmembrane region" description="Helical" evidence="5">
    <location>
        <begin position="239"/>
        <end position="261"/>
    </location>
</feature>
<dbReference type="RefSeq" id="WP_087198546.1">
    <property type="nucleotide sequence ID" value="NZ_PPEL01000073.1"/>
</dbReference>
<keyword evidence="3" id="KW-0804">Transcription</keyword>
<feature type="transmembrane region" description="Helical" evidence="5">
    <location>
        <begin position="19"/>
        <end position="39"/>
    </location>
</feature>
<evidence type="ECO:0000256" key="1">
    <source>
        <dbReference type="ARBA" id="ARBA00023015"/>
    </source>
</evidence>
<proteinExistence type="predicted"/>
<dbReference type="GO" id="GO:0006355">
    <property type="term" value="P:regulation of DNA-templated transcription"/>
    <property type="evidence" value="ECO:0007669"/>
    <property type="project" value="InterPro"/>
</dbReference>
<feature type="transmembrane region" description="Helical" evidence="5">
    <location>
        <begin position="212"/>
        <end position="233"/>
    </location>
</feature>
<dbReference type="CDD" id="cd06170">
    <property type="entry name" value="LuxR_C_like"/>
    <property type="match status" value="1"/>
</dbReference>
<dbReference type="PANTHER" id="PTHR44688:SF16">
    <property type="entry name" value="DNA-BINDING TRANSCRIPTIONAL ACTIVATOR DEVR_DOSR"/>
    <property type="match status" value="1"/>
</dbReference>
<reference evidence="7 8" key="1">
    <citation type="journal article" date="2018" name="Int. J. Syst. Evol. Microbiol.">
        <title>Rubneribacter badeniensis gen. nov., sp. nov. and Enteroscipio rubneri gen. nov., sp. nov., new members of the Eggerthellaceae isolated from human faeces.</title>
        <authorList>
            <person name="Danylec N."/>
            <person name="Gobl A."/>
            <person name="Stoll D.A."/>
            <person name="Hetzer B."/>
            <person name="Kulling S.E."/>
            <person name="Huch M."/>
        </authorList>
    </citation>
    <scope>NUCLEOTIDE SEQUENCE [LARGE SCALE GENOMIC DNA]</scope>
    <source>
        <strain evidence="7 8">ResAG-85</strain>
    </source>
</reference>
<feature type="transmembrane region" description="Helical" evidence="5">
    <location>
        <begin position="334"/>
        <end position="356"/>
    </location>
</feature>
<dbReference type="PRINTS" id="PR00038">
    <property type="entry name" value="HTHLUXR"/>
</dbReference>
<evidence type="ECO:0000256" key="4">
    <source>
        <dbReference type="SAM" id="MobiDB-lite"/>
    </source>
</evidence>
<keyword evidence="8" id="KW-1185">Reference proteome</keyword>
<dbReference type="SUPFAM" id="SSF46894">
    <property type="entry name" value="C-terminal effector domain of the bipartite response regulators"/>
    <property type="match status" value="1"/>
</dbReference>
<dbReference type="PROSITE" id="PS50043">
    <property type="entry name" value="HTH_LUXR_2"/>
    <property type="match status" value="1"/>
</dbReference>
<accession>A0A2K2U378</accession>
<evidence type="ECO:0000313" key="8">
    <source>
        <dbReference type="Proteomes" id="UP000236488"/>
    </source>
</evidence>
<dbReference type="InterPro" id="IPR016032">
    <property type="entry name" value="Sig_transdc_resp-reg_C-effctor"/>
</dbReference>
<keyword evidence="5" id="KW-1133">Transmembrane helix</keyword>
<evidence type="ECO:0000256" key="5">
    <source>
        <dbReference type="SAM" id="Phobius"/>
    </source>
</evidence>
<feature type="transmembrane region" description="Helical" evidence="5">
    <location>
        <begin position="362"/>
        <end position="382"/>
    </location>
</feature>
<keyword evidence="1" id="KW-0805">Transcription regulation</keyword>
<feature type="domain" description="HTH luxR-type" evidence="6">
    <location>
        <begin position="444"/>
        <end position="509"/>
    </location>
</feature>
<evidence type="ECO:0000256" key="2">
    <source>
        <dbReference type="ARBA" id="ARBA00023125"/>
    </source>
</evidence>
<feature type="transmembrane region" description="Helical" evidence="5">
    <location>
        <begin position="175"/>
        <end position="191"/>
    </location>
</feature>
<dbReference type="InterPro" id="IPR000792">
    <property type="entry name" value="Tscrpt_reg_LuxR_C"/>
</dbReference>